<feature type="domain" description="Bromo" evidence="6">
    <location>
        <begin position="80"/>
        <end position="153"/>
    </location>
</feature>
<dbReference type="SUPFAM" id="SSF47370">
    <property type="entry name" value="Bromodomain"/>
    <property type="match status" value="1"/>
</dbReference>
<evidence type="ECO:0000259" key="6">
    <source>
        <dbReference type="PROSITE" id="PS50014"/>
    </source>
</evidence>
<dbReference type="Pfam" id="PF17035">
    <property type="entry name" value="BET"/>
    <property type="match status" value="1"/>
</dbReference>
<proteinExistence type="predicted"/>
<accession>A0A8T2QW92</accession>
<feature type="domain" description="NET" evidence="7">
    <location>
        <begin position="286"/>
        <end position="367"/>
    </location>
</feature>
<dbReference type="PROSITE" id="PS50014">
    <property type="entry name" value="BROMODOMAIN_2"/>
    <property type="match status" value="1"/>
</dbReference>
<evidence type="ECO:0000256" key="5">
    <source>
        <dbReference type="SAM" id="MobiDB-lite"/>
    </source>
</evidence>
<dbReference type="Proteomes" id="UP000825935">
    <property type="component" value="Chromosome 32"/>
</dbReference>
<dbReference type="OrthoDB" id="21449at2759"/>
<evidence type="ECO:0000256" key="4">
    <source>
        <dbReference type="PROSITE-ProRule" id="PRU00035"/>
    </source>
</evidence>
<gene>
    <name evidence="8" type="ORF">KP509_32G066800</name>
</gene>
<feature type="region of interest" description="Disordered" evidence="5">
    <location>
        <begin position="171"/>
        <end position="199"/>
    </location>
</feature>
<dbReference type="PROSITE" id="PS51525">
    <property type="entry name" value="NET"/>
    <property type="match status" value="1"/>
</dbReference>
<organism evidence="8 9">
    <name type="scientific">Ceratopteris richardii</name>
    <name type="common">Triangle waterfern</name>
    <dbReference type="NCBI Taxonomy" id="49495"/>
    <lineage>
        <taxon>Eukaryota</taxon>
        <taxon>Viridiplantae</taxon>
        <taxon>Streptophyta</taxon>
        <taxon>Embryophyta</taxon>
        <taxon>Tracheophyta</taxon>
        <taxon>Polypodiopsida</taxon>
        <taxon>Polypodiidae</taxon>
        <taxon>Polypodiales</taxon>
        <taxon>Pteridineae</taxon>
        <taxon>Pteridaceae</taxon>
        <taxon>Parkerioideae</taxon>
        <taxon>Ceratopteris</taxon>
    </lineage>
</organism>
<dbReference type="PANTHER" id="PTHR45926">
    <property type="entry name" value="OSJNBA0053K19.4 PROTEIN"/>
    <property type="match status" value="1"/>
</dbReference>
<keyword evidence="2 4" id="KW-0103">Bromodomain</keyword>
<feature type="region of interest" description="Disordered" evidence="5">
    <location>
        <begin position="1"/>
        <end position="63"/>
    </location>
</feature>
<dbReference type="SMART" id="SM00297">
    <property type="entry name" value="BROMO"/>
    <property type="match status" value="1"/>
</dbReference>
<keyword evidence="1" id="KW-0805">Transcription regulation</keyword>
<dbReference type="InterPro" id="IPR001487">
    <property type="entry name" value="Bromodomain"/>
</dbReference>
<evidence type="ECO:0000256" key="3">
    <source>
        <dbReference type="ARBA" id="ARBA00023163"/>
    </source>
</evidence>
<dbReference type="InterPro" id="IPR036427">
    <property type="entry name" value="Bromodomain-like_sf"/>
</dbReference>
<dbReference type="AlphaFoldDB" id="A0A8T2QW92"/>
<sequence length="415" mass="44273">MARGKRSRPREDVSEGEAGAPEISGDAGNIEEEDVGKAESDDGGEDPENRGSIEDKDEEEDETGIEVIISRCKAVLQILMEFKHAWLFNEPVDPVALDIPEYPTVIKHPMDLGTIKGKLEKRKYEYLPADFINDVKLTFDNAMLFNPPGHEVHAAAKRMLKLFEKEWNKSASKSTPLSTSKSVGTSSRKTDTGSAVKSTAISTPMTVAASTSKSVIASTAKGAAASTPKSAAASTPKGVAASTPKVAAASTPKVAAASTPKGAAASTPKSAAASTPKATAASTAVAPKQSLPEKLFSFEDKQTLLENLQNLPAYMQHAAVLLIREKSPHVDWSGEDVDVQLDLLDNSLLQELEEHVNKSMKTAGSSEKKGKHALKNNKMQGKGKQQKGKTKLEEEDDELGIVIDVPASLFLAQKT</sequence>
<dbReference type="PRINTS" id="PR00503">
    <property type="entry name" value="BROMODOMAIN"/>
</dbReference>
<name>A0A8T2QW92_CERRI</name>
<feature type="region of interest" description="Disordered" evidence="5">
    <location>
        <begin position="225"/>
        <end position="275"/>
    </location>
</feature>
<reference evidence="8" key="1">
    <citation type="submission" date="2021-08" db="EMBL/GenBank/DDBJ databases">
        <title>WGS assembly of Ceratopteris richardii.</title>
        <authorList>
            <person name="Marchant D.B."/>
            <person name="Chen G."/>
            <person name="Jenkins J."/>
            <person name="Shu S."/>
            <person name="Leebens-Mack J."/>
            <person name="Grimwood J."/>
            <person name="Schmutz J."/>
            <person name="Soltis P."/>
            <person name="Soltis D."/>
            <person name="Chen Z.-H."/>
        </authorList>
    </citation>
    <scope>NUCLEOTIDE SEQUENCE</scope>
    <source>
        <strain evidence="8">Whitten #5841</strain>
        <tissue evidence="8">Leaf</tissue>
    </source>
</reference>
<dbReference type="InterPro" id="IPR027353">
    <property type="entry name" value="NET_dom"/>
</dbReference>
<evidence type="ECO:0000259" key="7">
    <source>
        <dbReference type="PROSITE" id="PS51525"/>
    </source>
</evidence>
<feature type="compositionally biased region" description="Low complexity" evidence="5">
    <location>
        <begin position="244"/>
        <end position="275"/>
    </location>
</feature>
<feature type="compositionally biased region" description="Low complexity" evidence="5">
    <location>
        <begin position="225"/>
        <end position="237"/>
    </location>
</feature>
<dbReference type="Gene3D" id="1.20.920.10">
    <property type="entry name" value="Bromodomain-like"/>
    <property type="match status" value="1"/>
</dbReference>
<keyword evidence="9" id="KW-1185">Reference proteome</keyword>
<dbReference type="InterPro" id="IPR038336">
    <property type="entry name" value="NET_sf"/>
</dbReference>
<evidence type="ECO:0000256" key="1">
    <source>
        <dbReference type="ARBA" id="ARBA00023015"/>
    </source>
</evidence>
<comment type="caution">
    <text evidence="8">The sequence shown here is derived from an EMBL/GenBank/DDBJ whole genome shotgun (WGS) entry which is preliminary data.</text>
</comment>
<evidence type="ECO:0000256" key="2">
    <source>
        <dbReference type="ARBA" id="ARBA00023117"/>
    </source>
</evidence>
<protein>
    <submittedName>
        <fullName evidence="8">Uncharacterized protein</fullName>
    </submittedName>
</protein>
<dbReference type="Gene3D" id="1.20.1270.220">
    <property type="match status" value="1"/>
</dbReference>
<keyword evidence="3" id="KW-0804">Transcription</keyword>
<dbReference type="Pfam" id="PF00439">
    <property type="entry name" value="Bromodomain"/>
    <property type="match status" value="1"/>
</dbReference>
<evidence type="ECO:0000313" key="9">
    <source>
        <dbReference type="Proteomes" id="UP000825935"/>
    </source>
</evidence>
<evidence type="ECO:0000313" key="8">
    <source>
        <dbReference type="EMBL" id="KAH7287623.1"/>
    </source>
</evidence>
<dbReference type="EMBL" id="CM035437">
    <property type="protein sequence ID" value="KAH7287623.1"/>
    <property type="molecule type" value="Genomic_DNA"/>
</dbReference>
<feature type="region of interest" description="Disordered" evidence="5">
    <location>
        <begin position="359"/>
        <end position="395"/>
    </location>
</feature>